<dbReference type="STRING" id="1189621.A3SI_13732"/>
<dbReference type="PATRIC" id="fig|1189621.3.peg.2856"/>
<comment type="caution">
    <text evidence="1">The sequence shown here is derived from an EMBL/GenBank/DDBJ whole genome shotgun (WGS) entry which is preliminary data.</text>
</comment>
<dbReference type="SUPFAM" id="SSF102829">
    <property type="entry name" value="Cell division protein ZapA-like"/>
    <property type="match status" value="1"/>
</dbReference>
<dbReference type="EMBL" id="AJYA01000030">
    <property type="protein sequence ID" value="EIM75449.1"/>
    <property type="molecule type" value="Genomic_DNA"/>
</dbReference>
<sequence length="95" mass="10876">MMDTLSIRIKIGDREYPMKVKVADEARIRQAGKLLNEKIKQYRETFGLDDKQDLLAMVAFDCMVASMEQESLSTADREQLSTKLHAINEQLEGLL</sequence>
<name>I5C0U7_9BACT</name>
<dbReference type="Pfam" id="PF05164">
    <property type="entry name" value="ZapA"/>
    <property type="match status" value="1"/>
</dbReference>
<dbReference type="Gene3D" id="3.30.160.880">
    <property type="entry name" value="Cell division protein ZapA protomer, N-terminal domain"/>
    <property type="match status" value="1"/>
</dbReference>
<dbReference type="InterPro" id="IPR042233">
    <property type="entry name" value="Cell_div_ZapA_N"/>
</dbReference>
<organism evidence="1 2">
    <name type="scientific">Nitritalea halalkaliphila LW7</name>
    <dbReference type="NCBI Taxonomy" id="1189621"/>
    <lineage>
        <taxon>Bacteria</taxon>
        <taxon>Pseudomonadati</taxon>
        <taxon>Bacteroidota</taxon>
        <taxon>Cytophagia</taxon>
        <taxon>Cytophagales</taxon>
        <taxon>Cyclobacteriaceae</taxon>
        <taxon>Nitritalea</taxon>
    </lineage>
</organism>
<evidence type="ECO:0008006" key="3">
    <source>
        <dbReference type="Google" id="ProtNLM"/>
    </source>
</evidence>
<evidence type="ECO:0000313" key="2">
    <source>
        <dbReference type="Proteomes" id="UP000005551"/>
    </source>
</evidence>
<accession>I5C0U7</accession>
<gene>
    <name evidence="1" type="ORF">A3SI_13732</name>
</gene>
<dbReference type="InterPro" id="IPR036192">
    <property type="entry name" value="Cell_div_ZapA-like_sf"/>
</dbReference>
<evidence type="ECO:0000313" key="1">
    <source>
        <dbReference type="EMBL" id="EIM75449.1"/>
    </source>
</evidence>
<keyword evidence="2" id="KW-1185">Reference proteome</keyword>
<reference evidence="1 2" key="1">
    <citation type="submission" date="2012-05" db="EMBL/GenBank/DDBJ databases">
        <title>Genome sequence of Nitritalea halalkaliphila LW7.</title>
        <authorList>
            <person name="Jangir P.K."/>
            <person name="Singh A."/>
            <person name="Shivaji S."/>
            <person name="Sharma R."/>
        </authorList>
    </citation>
    <scope>NUCLEOTIDE SEQUENCE [LARGE SCALE GENOMIC DNA]</scope>
    <source>
        <strain evidence="1 2">LW7</strain>
    </source>
</reference>
<dbReference type="Proteomes" id="UP000005551">
    <property type="component" value="Unassembled WGS sequence"/>
</dbReference>
<protein>
    <recommendedName>
        <fullName evidence="3">Cell division protein ZapA</fullName>
    </recommendedName>
</protein>
<proteinExistence type="predicted"/>
<dbReference type="AlphaFoldDB" id="I5C0U7"/>
<dbReference type="InterPro" id="IPR007838">
    <property type="entry name" value="Cell_div_ZapA-like"/>
</dbReference>